<feature type="region of interest" description="Disordered" evidence="1">
    <location>
        <begin position="79"/>
        <end position="178"/>
    </location>
</feature>
<sequence>MRTIARPRGGEAWAPPRPTGNWLDLLRARMPGQGLPPVWDSLGPDRRADGWAASRRCGVAGAGAAERVMGACTADRVWLSRPAPGHPVRPPIRPGLLTDRATAPTTGRPRGTGGRPTRHRPTRPRSDAGAQAPGKDCRRGPPGSPVAASWRSDTPRQVLVPPADVHPVPGTPGPHPPR</sequence>
<feature type="compositionally biased region" description="Low complexity" evidence="1">
    <location>
        <begin position="100"/>
        <end position="109"/>
    </location>
</feature>
<dbReference type="AlphaFoldDB" id="B5I050"/>
<feature type="compositionally biased region" description="Pro residues" evidence="1">
    <location>
        <begin position="169"/>
        <end position="178"/>
    </location>
</feature>
<protein>
    <submittedName>
        <fullName evidence="2">Uncharacterized protein</fullName>
    </submittedName>
</protein>
<evidence type="ECO:0000313" key="3">
    <source>
        <dbReference type="Proteomes" id="UP000002785"/>
    </source>
</evidence>
<dbReference type="EMBL" id="CM000951">
    <property type="protein sequence ID" value="EDY58455.1"/>
    <property type="molecule type" value="Genomic_DNA"/>
</dbReference>
<evidence type="ECO:0000256" key="1">
    <source>
        <dbReference type="SAM" id="MobiDB-lite"/>
    </source>
</evidence>
<dbReference type="Proteomes" id="UP000002785">
    <property type="component" value="Chromosome"/>
</dbReference>
<reference evidence="2" key="1">
    <citation type="submission" date="2009-10" db="EMBL/GenBank/DDBJ databases">
        <title>The genome sequence of Streptomyces sviceus strain ATCC 29083.</title>
        <authorList>
            <consortium name="The Broad Institute Genome Sequencing Platform"/>
            <consortium name="Broad Institute Microbial Sequencing Center"/>
            <person name="Fischbach M."/>
            <person name="Godfrey P."/>
            <person name="Ward D."/>
            <person name="Young S."/>
            <person name="Zeng Q."/>
            <person name="Koehrsen M."/>
            <person name="Alvarado L."/>
            <person name="Berlin A.M."/>
            <person name="Bochicchio J."/>
            <person name="Borenstein D."/>
            <person name="Chapman S.B."/>
            <person name="Chen Z."/>
            <person name="Engels R."/>
            <person name="Freedman E."/>
            <person name="Gellesch M."/>
            <person name="Goldberg J."/>
            <person name="Griggs A."/>
            <person name="Gujja S."/>
            <person name="Heilman E.R."/>
            <person name="Heiman D.I."/>
            <person name="Hepburn T.A."/>
            <person name="Howarth C."/>
            <person name="Jen D."/>
            <person name="Larson L."/>
            <person name="Lewis B."/>
            <person name="Mehta T."/>
            <person name="Park D."/>
            <person name="Pearson M."/>
            <person name="Richards J."/>
            <person name="Roberts A."/>
            <person name="Saif S."/>
            <person name="Shea T.D."/>
            <person name="Shenoy N."/>
            <person name="Sisk P."/>
            <person name="Stolte C."/>
            <person name="Sykes S.N."/>
            <person name="Thomson T."/>
            <person name="Walk T."/>
            <person name="White J."/>
            <person name="Yandava C."/>
            <person name="Straight P."/>
            <person name="Clardy J."/>
            <person name="Hung D."/>
            <person name="Kolter R."/>
            <person name="Mekalanos J."/>
            <person name="Walker S."/>
            <person name="Walsh C.T."/>
            <person name="Wieland-Brown L.C."/>
            <person name="Haas B."/>
            <person name="Nusbaum C."/>
            <person name="Birren B."/>
        </authorList>
    </citation>
    <scope>NUCLEOTIDE SEQUENCE [LARGE SCALE GENOMIC DNA]</scope>
    <source>
        <strain evidence="2">ATCC 29083</strain>
    </source>
</reference>
<accession>B5I050</accession>
<organism evidence="2 3">
    <name type="scientific">Streptomyces sviceus (strain ATCC 29083 / DSM 924 / JCM 4929 / NBRC 13980 / NCIMB 11184 / NRRL 5439 / UC 5370)</name>
    <dbReference type="NCBI Taxonomy" id="463191"/>
    <lineage>
        <taxon>Bacteria</taxon>
        <taxon>Bacillati</taxon>
        <taxon>Actinomycetota</taxon>
        <taxon>Actinomycetes</taxon>
        <taxon>Kitasatosporales</taxon>
        <taxon>Streptomycetaceae</taxon>
        <taxon>Streptomyces</taxon>
    </lineage>
</organism>
<proteinExistence type="predicted"/>
<feature type="compositionally biased region" description="Pro residues" evidence="1">
    <location>
        <begin position="84"/>
        <end position="93"/>
    </location>
</feature>
<keyword evidence="3" id="KW-1185">Reference proteome</keyword>
<name>B5I050_STRX2</name>
<evidence type="ECO:0000313" key="2">
    <source>
        <dbReference type="EMBL" id="EDY58455.1"/>
    </source>
</evidence>
<gene>
    <name evidence="2" type="ORF">SSEG_05035</name>
</gene>
<dbReference type="HOGENOM" id="CLU_1509827_0_0_11"/>